<accession>A0A1S6UAT7</accession>
<gene>
    <name evidence="2" type="ORF">BF_0340</name>
</gene>
<dbReference type="EMBL" id="KY630187">
    <property type="protein sequence ID" value="AQW88865.1"/>
    <property type="molecule type" value="Genomic_DNA"/>
</dbReference>
<name>A0A1S6UAT7_9CAUD</name>
<dbReference type="InterPro" id="IPR033390">
    <property type="entry name" value="Rv2179c-like"/>
</dbReference>
<keyword evidence="3" id="KW-1185">Reference proteome</keyword>
<evidence type="ECO:0000313" key="3">
    <source>
        <dbReference type="Proteomes" id="UP000221837"/>
    </source>
</evidence>
<reference evidence="2" key="1">
    <citation type="submission" date="2017-02" db="EMBL/GenBank/DDBJ databases">
        <title>Genome sequence of Serratia marcescens phage BF.</title>
        <authorList>
            <person name="Casey E."/>
            <person name="Fitzgerald B."/>
            <person name="Mahony J."/>
            <person name="Lugli G."/>
            <person name="Ventura M."/>
            <person name="van Sinderen D."/>
        </authorList>
    </citation>
    <scope>NUCLEOTIDE SEQUENCE [LARGE SCALE GENOMIC DNA]</scope>
</reference>
<evidence type="ECO:0000313" key="2">
    <source>
        <dbReference type="EMBL" id="AQW88865.1"/>
    </source>
</evidence>
<sequence>MRFCLDIETLATPEQSGYGIVIPNYAIVKIPEVLTSELEWMYVQLPIQEQLDLGLKTDAPTMNFWFNICAQEFPLALCEMQKSFTLKNSKVIINGEDVDSHNIPLMLRNFLHGSDKIDNKVKVFGNGCHFDCSILQENHRVLFGEGNLWHYSAPNNIRTLRLLLSEQEEQDMKEAVEPVLEQFCQAMDEQGYTYDLCLHNPIFDAAKEALFATYILNLKKST</sequence>
<feature type="domain" description="3'-5' exoribonuclease Rv2179c-like" evidence="1">
    <location>
        <begin position="92"/>
        <end position="176"/>
    </location>
</feature>
<dbReference type="OrthoDB" id="11610at10239"/>
<dbReference type="Proteomes" id="UP000221837">
    <property type="component" value="Genome"/>
</dbReference>
<organism evidence="2 3">
    <name type="scientific">Serratia phage BF</name>
    <dbReference type="NCBI Taxonomy" id="1962671"/>
    <lineage>
        <taxon>Viruses</taxon>
        <taxon>Duplodnaviria</taxon>
        <taxon>Heunggongvirae</taxon>
        <taxon>Uroviricota</taxon>
        <taxon>Caudoviricetes</taxon>
        <taxon>Eneladusvirus</taxon>
        <taxon>Eneladusvirus BF</taxon>
    </lineage>
</organism>
<protein>
    <submittedName>
        <fullName evidence="2">Metallopeptidase</fullName>
    </submittedName>
</protein>
<evidence type="ECO:0000259" key="1">
    <source>
        <dbReference type="Pfam" id="PF16473"/>
    </source>
</evidence>
<proteinExistence type="predicted"/>
<dbReference type="Pfam" id="PF16473">
    <property type="entry name" value="Rv2179c-like"/>
    <property type="match status" value="1"/>
</dbReference>